<dbReference type="PANTHER" id="PTHR11177:SF317">
    <property type="entry name" value="CHITINASE 12-RELATED"/>
    <property type="match status" value="1"/>
</dbReference>
<reference evidence="10 11" key="1">
    <citation type="submission" date="2020-10" db="EMBL/GenBank/DDBJ databases">
        <title>The genome sequence of Chitinilyticum litopenaei 4Y14.</title>
        <authorList>
            <person name="Liu Y."/>
        </authorList>
    </citation>
    <scope>NUCLEOTIDE SEQUENCE [LARGE SCALE GENOMIC DNA]</scope>
    <source>
        <strain evidence="10 11">4Y14</strain>
    </source>
</reference>
<comment type="similarity">
    <text evidence="7">Belongs to the glycosyl hydrolase 18 family.</text>
</comment>
<dbReference type="EMBL" id="JADFUA010000001">
    <property type="protein sequence ID" value="MBE9608456.1"/>
    <property type="molecule type" value="Genomic_DNA"/>
</dbReference>
<comment type="catalytic activity">
    <reaction evidence="1">
        <text>Random endo-hydrolysis of N-acetyl-beta-D-glucosaminide (1-&gt;4)-beta-linkages in chitin and chitodextrins.</text>
        <dbReference type="EC" id="3.2.1.14"/>
    </reaction>
</comment>
<protein>
    <recommendedName>
        <fullName evidence="2">chitinase</fullName>
        <ecNumber evidence="2">3.2.1.14</ecNumber>
    </recommendedName>
</protein>
<evidence type="ECO:0000256" key="4">
    <source>
        <dbReference type="ARBA" id="ARBA00023024"/>
    </source>
</evidence>
<dbReference type="EC" id="3.2.1.14" evidence="2"/>
<sequence>MKLLLLPALLAAAFAQAGEPVFTEDFESGDLNAKWVGQNGDGSVPMHVSIVDDPLRPGNKVARFDKPVFGGDIFSKVTLPEGKYIIKFDYLGMCGNDCGGTVGTTTDFPGRDKWIAGTAKSGFPNRIKDSKKWESYEFDFKLREPMHLAIEQWVQSNGEGKDIYFDNIQILTDDGKPAAEAKPAAAAVVANAVAAPAKPQWVGYFTAWGHGDGFYVKNIETSGQAKKLTVINYAFANVVNNKCVIGQPDDDYLKPIPSEYTLDGKEDKGDNGLFGHWNQLKQLKKANPNLKVVISLGGWTWSKYFSDAALPANREAFVKSCVDQFVKGDVEKGGKIVPGLAKGVFDGIDIDWEYPGSSGNAGNIVRAEDTENYTALLQEFRKQLNAVDKNLLLTIAAPAPSSKTATIELNKIHAPLNWINIMTYDFSGGWSSVTGHNANLLGTKKDSGSVDGSVKDYLEAGVPANKIVVGVPFYGYGWKVSKTDNNGMYQAVSAKAKGRLEEGQDKYDVVKTKPGKLFRDEATQSAWKFDGKEVWTFDDADTMKAKVDFVKKNKLAGVMVWELSGDKTGELTTLIGNELAK</sequence>
<dbReference type="PANTHER" id="PTHR11177">
    <property type="entry name" value="CHITINASE"/>
    <property type="match status" value="1"/>
</dbReference>
<dbReference type="PROSITE" id="PS51910">
    <property type="entry name" value="GH18_2"/>
    <property type="match status" value="1"/>
</dbReference>
<proteinExistence type="inferred from homology"/>
<evidence type="ECO:0000259" key="9">
    <source>
        <dbReference type="PROSITE" id="PS51910"/>
    </source>
</evidence>
<dbReference type="InterPro" id="IPR011583">
    <property type="entry name" value="Chitinase_II/V-like_cat"/>
</dbReference>
<keyword evidence="8" id="KW-0732">Signal</keyword>
<dbReference type="InterPro" id="IPR001223">
    <property type="entry name" value="Glyco_hydro18_cat"/>
</dbReference>
<evidence type="ECO:0000313" key="10">
    <source>
        <dbReference type="EMBL" id="MBE9608456.1"/>
    </source>
</evidence>
<evidence type="ECO:0000256" key="5">
    <source>
        <dbReference type="ARBA" id="ARBA00023295"/>
    </source>
</evidence>
<evidence type="ECO:0000256" key="8">
    <source>
        <dbReference type="SAM" id="SignalP"/>
    </source>
</evidence>
<keyword evidence="5 6" id="KW-0326">Glycosidase</keyword>
<dbReference type="InterPro" id="IPR029070">
    <property type="entry name" value="Chitinase_insertion_sf"/>
</dbReference>
<dbReference type="GO" id="GO:0006032">
    <property type="term" value="P:chitin catabolic process"/>
    <property type="evidence" value="ECO:0007669"/>
    <property type="project" value="UniProtKB-KW"/>
</dbReference>
<dbReference type="InterPro" id="IPR001579">
    <property type="entry name" value="Glyco_hydro_18_chit_AS"/>
</dbReference>
<dbReference type="Pfam" id="PF00704">
    <property type="entry name" value="Glyco_hydro_18"/>
    <property type="match status" value="1"/>
</dbReference>
<feature type="signal peptide" evidence="8">
    <location>
        <begin position="1"/>
        <end position="17"/>
    </location>
</feature>
<dbReference type="GO" id="GO:0008843">
    <property type="term" value="F:endochitinase activity"/>
    <property type="evidence" value="ECO:0007669"/>
    <property type="project" value="UniProtKB-EC"/>
</dbReference>
<evidence type="ECO:0000256" key="7">
    <source>
        <dbReference type="RuleBase" id="RU004453"/>
    </source>
</evidence>
<keyword evidence="3 6" id="KW-0378">Hydrolase</keyword>
<name>A0A8J7K0Y2_9NEIS</name>
<dbReference type="RefSeq" id="WP_194114943.1">
    <property type="nucleotide sequence ID" value="NZ_JADFUA010000001.1"/>
</dbReference>
<feature type="chain" id="PRO_5035259922" description="chitinase" evidence="8">
    <location>
        <begin position="18"/>
        <end position="581"/>
    </location>
</feature>
<dbReference type="Gene3D" id="2.60.120.260">
    <property type="entry name" value="Galactose-binding domain-like"/>
    <property type="match status" value="1"/>
</dbReference>
<dbReference type="Proteomes" id="UP000604481">
    <property type="component" value="Unassembled WGS sequence"/>
</dbReference>
<keyword evidence="11" id="KW-1185">Reference proteome</keyword>
<dbReference type="CDD" id="cd06548">
    <property type="entry name" value="GH18_chitinase"/>
    <property type="match status" value="1"/>
</dbReference>
<feature type="domain" description="GH18" evidence="9">
    <location>
        <begin position="199"/>
        <end position="581"/>
    </location>
</feature>
<dbReference type="Gene3D" id="3.20.20.80">
    <property type="entry name" value="Glycosidases"/>
    <property type="match status" value="1"/>
</dbReference>
<dbReference type="SUPFAM" id="SSF51445">
    <property type="entry name" value="(Trans)glycosidases"/>
    <property type="match status" value="1"/>
</dbReference>
<organism evidence="10 11">
    <name type="scientific">Chitinilyticum piscinae</name>
    <dbReference type="NCBI Taxonomy" id="2866724"/>
    <lineage>
        <taxon>Bacteria</taxon>
        <taxon>Pseudomonadati</taxon>
        <taxon>Pseudomonadota</taxon>
        <taxon>Betaproteobacteria</taxon>
        <taxon>Neisseriales</taxon>
        <taxon>Chitinibacteraceae</taxon>
        <taxon>Chitinilyticum</taxon>
    </lineage>
</organism>
<accession>A0A8J7K0Y2</accession>
<keyword evidence="4" id="KW-0119">Carbohydrate metabolism</keyword>
<dbReference type="SMART" id="SM00636">
    <property type="entry name" value="Glyco_18"/>
    <property type="match status" value="1"/>
</dbReference>
<dbReference type="GO" id="GO:0008061">
    <property type="term" value="F:chitin binding"/>
    <property type="evidence" value="ECO:0007669"/>
    <property type="project" value="InterPro"/>
</dbReference>
<evidence type="ECO:0000256" key="1">
    <source>
        <dbReference type="ARBA" id="ARBA00000822"/>
    </source>
</evidence>
<evidence type="ECO:0000313" key="11">
    <source>
        <dbReference type="Proteomes" id="UP000604481"/>
    </source>
</evidence>
<keyword evidence="4" id="KW-0624">Polysaccharide degradation</keyword>
<dbReference type="GO" id="GO:0005975">
    <property type="term" value="P:carbohydrate metabolic process"/>
    <property type="evidence" value="ECO:0007669"/>
    <property type="project" value="InterPro"/>
</dbReference>
<dbReference type="Gene3D" id="3.10.50.10">
    <property type="match status" value="1"/>
</dbReference>
<dbReference type="PROSITE" id="PS01095">
    <property type="entry name" value="GH18_1"/>
    <property type="match status" value="1"/>
</dbReference>
<evidence type="ECO:0000256" key="2">
    <source>
        <dbReference type="ARBA" id="ARBA00012729"/>
    </source>
</evidence>
<dbReference type="AlphaFoldDB" id="A0A8J7K0Y2"/>
<gene>
    <name evidence="10" type="ORF">INR99_03760</name>
</gene>
<dbReference type="InterPro" id="IPR050314">
    <property type="entry name" value="Glycosyl_Hydrlase_18"/>
</dbReference>
<keyword evidence="4" id="KW-0146">Chitin degradation</keyword>
<dbReference type="InterPro" id="IPR017853">
    <property type="entry name" value="GH"/>
</dbReference>
<evidence type="ECO:0000256" key="3">
    <source>
        <dbReference type="ARBA" id="ARBA00022801"/>
    </source>
</evidence>
<comment type="caution">
    <text evidence="10">The sequence shown here is derived from an EMBL/GenBank/DDBJ whole genome shotgun (WGS) entry which is preliminary data.</text>
</comment>
<evidence type="ECO:0000256" key="6">
    <source>
        <dbReference type="RuleBase" id="RU000489"/>
    </source>
</evidence>